<dbReference type="HOGENOM" id="CLU_1828679_0_0_1"/>
<dbReference type="AlphaFoldDB" id="K3YK43"/>
<evidence type="ECO:0000313" key="1">
    <source>
        <dbReference type="EnsemblPlants" id="KQL02256"/>
    </source>
</evidence>
<proteinExistence type="predicted"/>
<keyword evidence="2" id="KW-1185">Reference proteome</keyword>
<organism evidence="1 2">
    <name type="scientific">Setaria italica</name>
    <name type="common">Foxtail millet</name>
    <name type="synonym">Panicum italicum</name>
    <dbReference type="NCBI Taxonomy" id="4555"/>
    <lineage>
        <taxon>Eukaryota</taxon>
        <taxon>Viridiplantae</taxon>
        <taxon>Streptophyta</taxon>
        <taxon>Embryophyta</taxon>
        <taxon>Tracheophyta</taxon>
        <taxon>Spermatophyta</taxon>
        <taxon>Magnoliopsida</taxon>
        <taxon>Liliopsida</taxon>
        <taxon>Poales</taxon>
        <taxon>Poaceae</taxon>
        <taxon>PACMAD clade</taxon>
        <taxon>Panicoideae</taxon>
        <taxon>Panicodae</taxon>
        <taxon>Paniceae</taxon>
        <taxon>Cenchrinae</taxon>
        <taxon>Setaria</taxon>
    </lineage>
</organism>
<dbReference type="InParanoid" id="K3YK43"/>
<accession>K3YK43</accession>
<reference evidence="2" key="1">
    <citation type="journal article" date="2012" name="Nat. Biotechnol.">
        <title>Reference genome sequence of the model plant Setaria.</title>
        <authorList>
            <person name="Bennetzen J.L."/>
            <person name="Schmutz J."/>
            <person name="Wang H."/>
            <person name="Percifield R."/>
            <person name="Hawkins J."/>
            <person name="Pontaroli A.C."/>
            <person name="Estep M."/>
            <person name="Feng L."/>
            <person name="Vaughn J.N."/>
            <person name="Grimwood J."/>
            <person name="Jenkins J."/>
            <person name="Barry K."/>
            <person name="Lindquist E."/>
            <person name="Hellsten U."/>
            <person name="Deshpande S."/>
            <person name="Wang X."/>
            <person name="Wu X."/>
            <person name="Mitros T."/>
            <person name="Triplett J."/>
            <person name="Yang X."/>
            <person name="Ye C.Y."/>
            <person name="Mauro-Herrera M."/>
            <person name="Wang L."/>
            <person name="Li P."/>
            <person name="Sharma M."/>
            <person name="Sharma R."/>
            <person name="Ronald P.C."/>
            <person name="Panaud O."/>
            <person name="Kellogg E.A."/>
            <person name="Brutnell T.P."/>
            <person name="Doust A.N."/>
            <person name="Tuskan G.A."/>
            <person name="Rokhsar D."/>
            <person name="Devos K.M."/>
        </authorList>
    </citation>
    <scope>NUCLEOTIDE SEQUENCE [LARGE SCALE GENOMIC DNA]</scope>
    <source>
        <strain evidence="2">cv. Yugu1</strain>
    </source>
</reference>
<protein>
    <submittedName>
        <fullName evidence="1">Uncharacterized protein</fullName>
    </submittedName>
</protein>
<dbReference type="Gramene" id="KQL02256">
    <property type="protein sequence ID" value="KQL02256"/>
    <property type="gene ID" value="SETIT_014612mg"/>
</dbReference>
<sequence>MLAARSPVSLHHRIVAGGQRRRCVGGSERKCGRTQGRHFTQALESLWRQSPRISPPAAAAATGGEVNPLWQPPALENAAFEEYYKVCYLFLFHMASFLSIALVRFEVNQAAVSEWPLVEIEMICCCSNDKCVHVMNKHSVS</sequence>
<dbReference type="EnsemblPlants" id="KQL02256">
    <property type="protein sequence ID" value="KQL02256"/>
    <property type="gene ID" value="SETIT_014612mg"/>
</dbReference>
<dbReference type="Proteomes" id="UP000004995">
    <property type="component" value="Unassembled WGS sequence"/>
</dbReference>
<reference evidence="1" key="2">
    <citation type="submission" date="2018-08" db="UniProtKB">
        <authorList>
            <consortium name="EnsemblPlants"/>
        </authorList>
    </citation>
    <scope>IDENTIFICATION</scope>
    <source>
        <strain evidence="1">Yugu1</strain>
    </source>
</reference>
<name>K3YK43_SETIT</name>
<dbReference type="EMBL" id="AGNK02003945">
    <property type="status" value="NOT_ANNOTATED_CDS"/>
    <property type="molecule type" value="Genomic_DNA"/>
</dbReference>
<evidence type="ECO:0000313" key="2">
    <source>
        <dbReference type="Proteomes" id="UP000004995"/>
    </source>
</evidence>
<dbReference type="STRING" id="4555.K3YK43"/>
<dbReference type="eggNOG" id="KOG2198">
    <property type="taxonomic scope" value="Eukaryota"/>
</dbReference>